<dbReference type="Gene3D" id="3.60.20.10">
    <property type="entry name" value="Glutamine Phosphoribosylpyrophosphate, subunit 1, domain 1"/>
    <property type="match status" value="1"/>
</dbReference>
<dbReference type="PANTHER" id="PTHR32194">
    <property type="entry name" value="METALLOPROTEASE TLDD"/>
    <property type="match status" value="1"/>
</dbReference>
<dbReference type="InterPro" id="IPR029055">
    <property type="entry name" value="Ntn_hydrolases_N"/>
</dbReference>
<dbReference type="InterPro" id="IPR001353">
    <property type="entry name" value="Proteasome_sua/b"/>
</dbReference>
<reference evidence="6 7" key="1">
    <citation type="submission" date="2021-06" db="EMBL/GenBank/DDBJ databases">
        <title>Caerostris darwini draft genome.</title>
        <authorList>
            <person name="Kono N."/>
            <person name="Arakawa K."/>
        </authorList>
    </citation>
    <scope>NUCLEOTIDE SEQUENCE [LARGE SCALE GENOMIC DNA]</scope>
</reference>
<evidence type="ECO:0000256" key="3">
    <source>
        <dbReference type="ARBA" id="ARBA00022942"/>
    </source>
</evidence>
<dbReference type="Pfam" id="PF00227">
    <property type="entry name" value="Proteasome"/>
    <property type="match status" value="1"/>
</dbReference>
<gene>
    <name evidence="6" type="primary">PSMB1</name>
    <name evidence="6" type="ORF">CDAR_378161</name>
</gene>
<proteinExistence type="predicted"/>
<dbReference type="AlphaFoldDB" id="A0AAV4P103"/>
<dbReference type="EMBL" id="BPLQ01002271">
    <property type="protein sequence ID" value="GIX90729.1"/>
    <property type="molecule type" value="Genomic_DNA"/>
</dbReference>
<dbReference type="Proteomes" id="UP001054837">
    <property type="component" value="Unassembled WGS sequence"/>
</dbReference>
<accession>A0AAV4P103</accession>
<sequence length="230" mass="25719">MNAHRNELEMFSKPKQLAFSPYESNEGSIVAIGGEDYAIIASDTRLSTGYSIYSRNQPKLFKLSNKTVLGSAGCWCDVLTLTRIFEAKMKMYLHEHNKEMSTPAVSQLLSTLLYYKRFFPYYASNVIAGLDEEGKGRVYSYDSIGSKGQEKYIAAGSSSHLLQPLLDNQAAFKNMEGPRPPPLSLDKAIILVQDVFTSAAERDIYTGDSVLMNVITKEGIKEISFDLRRD</sequence>
<evidence type="ECO:0000256" key="4">
    <source>
        <dbReference type="ARBA" id="ARBA00023242"/>
    </source>
</evidence>
<keyword evidence="4" id="KW-0539">Nucleus</keyword>
<protein>
    <submittedName>
        <fullName evidence="6">Proteasome subunit beta type-1</fullName>
    </submittedName>
</protein>
<evidence type="ECO:0000256" key="1">
    <source>
        <dbReference type="ARBA" id="ARBA00004123"/>
    </source>
</evidence>
<dbReference type="PANTHER" id="PTHR32194:SF2">
    <property type="entry name" value="PROTEASOME SUBUNIT BETA TYPE-1"/>
    <property type="match status" value="1"/>
</dbReference>
<evidence type="ECO:0000256" key="5">
    <source>
        <dbReference type="ARBA" id="ARBA00026071"/>
    </source>
</evidence>
<dbReference type="GO" id="GO:0005839">
    <property type="term" value="C:proteasome core complex"/>
    <property type="evidence" value="ECO:0007669"/>
    <property type="project" value="InterPro"/>
</dbReference>
<evidence type="ECO:0000313" key="7">
    <source>
        <dbReference type="Proteomes" id="UP001054837"/>
    </source>
</evidence>
<dbReference type="CDD" id="cd03757">
    <property type="entry name" value="proteasome_beta_type_1"/>
    <property type="match status" value="1"/>
</dbReference>
<dbReference type="PROSITE" id="PS51476">
    <property type="entry name" value="PROTEASOME_BETA_2"/>
    <property type="match status" value="1"/>
</dbReference>
<comment type="subunit">
    <text evidence="5">The 26S proteasome consists of a 20S proteasome core and two 19S regulatory subunits. The 20S proteasome core is composed of 28 subunits that are arranged in four stacked rings, resulting in a barrel-shaped structure. The two end rings are each formed by seven alpha subunits, and the two central rings are each formed by seven beta subunits. The catalytic chamber with the active sites is on the inside of the barrel.</text>
</comment>
<evidence type="ECO:0000256" key="2">
    <source>
        <dbReference type="ARBA" id="ARBA00022490"/>
    </source>
</evidence>
<organism evidence="6 7">
    <name type="scientific">Caerostris darwini</name>
    <dbReference type="NCBI Taxonomy" id="1538125"/>
    <lineage>
        <taxon>Eukaryota</taxon>
        <taxon>Metazoa</taxon>
        <taxon>Ecdysozoa</taxon>
        <taxon>Arthropoda</taxon>
        <taxon>Chelicerata</taxon>
        <taxon>Arachnida</taxon>
        <taxon>Araneae</taxon>
        <taxon>Araneomorphae</taxon>
        <taxon>Entelegynae</taxon>
        <taxon>Araneoidea</taxon>
        <taxon>Araneidae</taxon>
        <taxon>Caerostris</taxon>
    </lineage>
</organism>
<name>A0AAV4P103_9ARAC</name>
<dbReference type="FunFam" id="3.60.20.10:FF:000027">
    <property type="entry name" value="Proteasome subunit beta type-6"/>
    <property type="match status" value="1"/>
</dbReference>
<dbReference type="GO" id="GO:0005737">
    <property type="term" value="C:cytoplasm"/>
    <property type="evidence" value="ECO:0007669"/>
    <property type="project" value="TreeGrafter"/>
</dbReference>
<dbReference type="InterPro" id="IPR023333">
    <property type="entry name" value="Proteasome_suB-type"/>
</dbReference>
<keyword evidence="2" id="KW-0963">Cytoplasm</keyword>
<dbReference type="GO" id="GO:0051603">
    <property type="term" value="P:proteolysis involved in protein catabolic process"/>
    <property type="evidence" value="ECO:0007669"/>
    <property type="project" value="InterPro"/>
</dbReference>
<keyword evidence="7" id="KW-1185">Reference proteome</keyword>
<comment type="caution">
    <text evidence="6">The sequence shown here is derived from an EMBL/GenBank/DDBJ whole genome shotgun (WGS) entry which is preliminary data.</text>
</comment>
<keyword evidence="3 6" id="KW-0647">Proteasome</keyword>
<evidence type="ECO:0000313" key="6">
    <source>
        <dbReference type="EMBL" id="GIX90729.1"/>
    </source>
</evidence>
<comment type="subcellular location">
    <subcellularLocation>
        <location evidence="1">Nucleus</location>
    </subcellularLocation>
</comment>
<dbReference type="GO" id="GO:0005634">
    <property type="term" value="C:nucleus"/>
    <property type="evidence" value="ECO:0007669"/>
    <property type="project" value="UniProtKB-SubCell"/>
</dbReference>
<dbReference type="SUPFAM" id="SSF56235">
    <property type="entry name" value="N-terminal nucleophile aminohydrolases (Ntn hydrolases)"/>
    <property type="match status" value="1"/>
</dbReference>